<evidence type="ECO:0000313" key="2">
    <source>
        <dbReference type="Proteomes" id="UP000037460"/>
    </source>
</evidence>
<comment type="caution">
    <text evidence="1">The sequence shown here is derived from an EMBL/GenBank/DDBJ whole genome shotgun (WGS) entry which is preliminary data.</text>
</comment>
<name>A0A0M0JEF4_9EUKA</name>
<dbReference type="EMBL" id="JWZX01003035">
    <property type="protein sequence ID" value="KOO24946.1"/>
    <property type="molecule type" value="Genomic_DNA"/>
</dbReference>
<evidence type="ECO:0000313" key="1">
    <source>
        <dbReference type="EMBL" id="KOO24946.1"/>
    </source>
</evidence>
<keyword evidence="2" id="KW-1185">Reference proteome</keyword>
<sequence>MPKARKYIIEQILALPIDKRILEPADVIYEGARDNAETGTWYVWIACGDFINGEGHERHEQLNQWVLLLPDDYFVKGSAHNESGRNGREFIETRQ</sequence>
<accession>A0A0M0JEF4</accession>
<proteinExistence type="predicted"/>
<protein>
    <submittedName>
        <fullName evidence="1">Uncharacterized protein</fullName>
    </submittedName>
</protein>
<gene>
    <name evidence="1" type="ORF">Ctob_006577</name>
</gene>
<reference evidence="2" key="1">
    <citation type="journal article" date="2015" name="PLoS Genet.">
        <title>Genome Sequence and Transcriptome Analyses of Chrysochromulina tobin: Metabolic Tools for Enhanced Algal Fitness in the Prominent Order Prymnesiales (Haptophyceae).</title>
        <authorList>
            <person name="Hovde B.T."/>
            <person name="Deodato C.R."/>
            <person name="Hunsperger H.M."/>
            <person name="Ryken S.A."/>
            <person name="Yost W."/>
            <person name="Jha R.K."/>
            <person name="Patterson J."/>
            <person name="Monnat R.J. Jr."/>
            <person name="Barlow S.B."/>
            <person name="Starkenburg S.R."/>
            <person name="Cattolico R.A."/>
        </authorList>
    </citation>
    <scope>NUCLEOTIDE SEQUENCE</scope>
    <source>
        <strain evidence="2">CCMP291</strain>
    </source>
</reference>
<dbReference type="Proteomes" id="UP000037460">
    <property type="component" value="Unassembled WGS sequence"/>
</dbReference>
<organism evidence="1 2">
    <name type="scientific">Chrysochromulina tobinii</name>
    <dbReference type="NCBI Taxonomy" id="1460289"/>
    <lineage>
        <taxon>Eukaryota</taxon>
        <taxon>Haptista</taxon>
        <taxon>Haptophyta</taxon>
        <taxon>Prymnesiophyceae</taxon>
        <taxon>Prymnesiales</taxon>
        <taxon>Chrysochromulinaceae</taxon>
        <taxon>Chrysochromulina</taxon>
    </lineage>
</organism>
<dbReference type="AlphaFoldDB" id="A0A0M0JEF4"/>